<dbReference type="EMBL" id="JANSHE010000467">
    <property type="protein sequence ID" value="KAJ3010480.1"/>
    <property type="molecule type" value="Genomic_DNA"/>
</dbReference>
<dbReference type="Proteomes" id="UP001144978">
    <property type="component" value="Unassembled WGS sequence"/>
</dbReference>
<protein>
    <submittedName>
        <fullName evidence="1">Uncharacterized protein</fullName>
    </submittedName>
</protein>
<keyword evidence="2" id="KW-1185">Reference proteome</keyword>
<evidence type="ECO:0000313" key="2">
    <source>
        <dbReference type="Proteomes" id="UP001144978"/>
    </source>
</evidence>
<proteinExistence type="predicted"/>
<comment type="caution">
    <text evidence="1">The sequence shown here is derived from an EMBL/GenBank/DDBJ whole genome shotgun (WGS) entry which is preliminary data.</text>
</comment>
<reference evidence="1" key="1">
    <citation type="submission" date="2022-08" db="EMBL/GenBank/DDBJ databases">
        <title>Genome Sequence of Pycnoporus sanguineus.</title>
        <authorList>
            <person name="Buettner E."/>
        </authorList>
    </citation>
    <scope>NUCLEOTIDE SEQUENCE</scope>
    <source>
        <strain evidence="1">CG-C14</strain>
    </source>
</reference>
<evidence type="ECO:0000313" key="1">
    <source>
        <dbReference type="EMBL" id="KAJ3010480.1"/>
    </source>
</evidence>
<gene>
    <name evidence="1" type="ORF">NUW54_g2469</name>
</gene>
<accession>A0ACC1Q4U5</accession>
<sequence>MLPSLDSLAEAVINSFFDPRQLLDEAFNALPNLQDVAFHLGFRKGIEKRRAVLPPPIEVLNVLGFDTDWKRMKAPARIQVERSWSDERIRHSLRRLKAKLSVDISDRPPSSRPEGMPHRSPLSRQDTHDTRSSSMIVPWDRSVVRSSAGSNDRPDVHSPTSYRIEVWMSTGLNATTRADIRHLQRSYLPPQASPVHEWLTIMLHRRAQSAFRYIFTYSAHQVQVPLLSVVHMSTPASYHPALVLHDFELLNAAHALLKHLIADGADPRFQPPQRRSNQAGLIDEQYAHENNTTPPARAIQRTLAPSGSWRRVLVLPDDARVDVAEVQDPSQPTQVAIDGKVVGLYRTLPRSLALVISAVGTPHEHSAEHVPKFPLLEILAPAAADATAPATISIPDLWAIVYTLHTLLHTQETIPVVLDDPALHSLYYRTPSRWRLPPTPPSHSGWPDNPVHHHEHPSPSRRPAKRSPPPTSTVEASKRLAAWTAVDRHILPEHKVIGIGSGSTVPYVVERIVAQGKKVNKDRVFIPTGFQSKELIVNAQLLLGDVDQYPVIDVTIDGADEVDHDLNCIKGGGGCHLREKVLAEAADTFVLVADYRKNSSVLGTMFKQGIPIEVVPFAYTKILQNLHLLGSPNAVLRMAKAKAGPVVSDNGNFIIDAPFPEEMMKDPYTLLTRIKMLTGVVEVGLFCHMAKAAYFGNQDGSVTIKWHDGRVEQVRADKSPLVEKPQPVLSVPDPAPAPAADPSHGSAKAPPPATAAAAANAPAEPATKAS</sequence>
<name>A0ACC1Q4U5_9APHY</name>
<organism evidence="1 2">
    <name type="scientific">Trametes sanguinea</name>
    <dbReference type="NCBI Taxonomy" id="158606"/>
    <lineage>
        <taxon>Eukaryota</taxon>
        <taxon>Fungi</taxon>
        <taxon>Dikarya</taxon>
        <taxon>Basidiomycota</taxon>
        <taxon>Agaricomycotina</taxon>
        <taxon>Agaricomycetes</taxon>
        <taxon>Polyporales</taxon>
        <taxon>Polyporaceae</taxon>
        <taxon>Trametes</taxon>
    </lineage>
</organism>